<dbReference type="AlphaFoldDB" id="A0AAV4QNY6"/>
<evidence type="ECO:0000313" key="2">
    <source>
        <dbReference type="Proteomes" id="UP001054837"/>
    </source>
</evidence>
<sequence length="86" mass="9810">MSQLSNVNLRMRHAGWNDSRKGHKSIVSLSERHLPSPSSSRVQQFITDEDGFTFQITIGRLPICESGRAVRVISEHFERKDGTEQE</sequence>
<accession>A0AAV4QNY6</accession>
<gene>
    <name evidence="1" type="ORF">CDAR_91691</name>
</gene>
<comment type="caution">
    <text evidence="1">The sequence shown here is derived from an EMBL/GenBank/DDBJ whole genome shotgun (WGS) entry which is preliminary data.</text>
</comment>
<reference evidence="1 2" key="1">
    <citation type="submission" date="2021-06" db="EMBL/GenBank/DDBJ databases">
        <title>Caerostris darwini draft genome.</title>
        <authorList>
            <person name="Kono N."/>
            <person name="Arakawa K."/>
        </authorList>
    </citation>
    <scope>NUCLEOTIDE SEQUENCE [LARGE SCALE GENOMIC DNA]</scope>
</reference>
<dbReference type="EMBL" id="BPLQ01004772">
    <property type="protein sequence ID" value="GIY10544.1"/>
    <property type="molecule type" value="Genomic_DNA"/>
</dbReference>
<organism evidence="1 2">
    <name type="scientific">Caerostris darwini</name>
    <dbReference type="NCBI Taxonomy" id="1538125"/>
    <lineage>
        <taxon>Eukaryota</taxon>
        <taxon>Metazoa</taxon>
        <taxon>Ecdysozoa</taxon>
        <taxon>Arthropoda</taxon>
        <taxon>Chelicerata</taxon>
        <taxon>Arachnida</taxon>
        <taxon>Araneae</taxon>
        <taxon>Araneomorphae</taxon>
        <taxon>Entelegynae</taxon>
        <taxon>Araneoidea</taxon>
        <taxon>Araneidae</taxon>
        <taxon>Caerostris</taxon>
    </lineage>
</organism>
<proteinExistence type="predicted"/>
<protein>
    <submittedName>
        <fullName evidence="1">Uncharacterized protein</fullName>
    </submittedName>
</protein>
<evidence type="ECO:0000313" key="1">
    <source>
        <dbReference type="EMBL" id="GIY10544.1"/>
    </source>
</evidence>
<name>A0AAV4QNY6_9ARAC</name>
<keyword evidence="2" id="KW-1185">Reference proteome</keyword>
<dbReference type="Proteomes" id="UP001054837">
    <property type="component" value="Unassembled WGS sequence"/>
</dbReference>